<proteinExistence type="predicted"/>
<dbReference type="EMBL" id="JAQQBS010000002">
    <property type="protein sequence ID" value="KAK0172887.1"/>
    <property type="molecule type" value="Genomic_DNA"/>
</dbReference>
<keyword evidence="2" id="KW-1185">Reference proteome</keyword>
<protein>
    <submittedName>
        <fullName evidence="1">Uncharacterized protein</fullName>
    </submittedName>
</protein>
<dbReference type="Proteomes" id="UP001168990">
    <property type="component" value="Unassembled WGS sequence"/>
</dbReference>
<evidence type="ECO:0000313" key="2">
    <source>
        <dbReference type="Proteomes" id="UP001168990"/>
    </source>
</evidence>
<dbReference type="AlphaFoldDB" id="A0AA39KT89"/>
<name>A0AA39KT89_9HYME</name>
<gene>
    <name evidence="1" type="ORF">PV328_006153</name>
</gene>
<evidence type="ECO:0000313" key="1">
    <source>
        <dbReference type="EMBL" id="KAK0172887.1"/>
    </source>
</evidence>
<organism evidence="1 2">
    <name type="scientific">Microctonus aethiopoides</name>
    <dbReference type="NCBI Taxonomy" id="144406"/>
    <lineage>
        <taxon>Eukaryota</taxon>
        <taxon>Metazoa</taxon>
        <taxon>Ecdysozoa</taxon>
        <taxon>Arthropoda</taxon>
        <taxon>Hexapoda</taxon>
        <taxon>Insecta</taxon>
        <taxon>Pterygota</taxon>
        <taxon>Neoptera</taxon>
        <taxon>Endopterygota</taxon>
        <taxon>Hymenoptera</taxon>
        <taxon>Apocrita</taxon>
        <taxon>Ichneumonoidea</taxon>
        <taxon>Braconidae</taxon>
        <taxon>Euphorinae</taxon>
        <taxon>Microctonus</taxon>
    </lineage>
</organism>
<sequence length="112" mass="12559">MCHGVKDDMNVGGCKREKTTAAIYTYTQERLGVVDLRHMDEQIGSNIVDVGVDLSEFYMSVEWDILEVPAVRAFVISSLITNCHSGFLLCTTPNQSIVNPYWLPCKFTLKPS</sequence>
<accession>A0AA39KT89</accession>
<reference evidence="1" key="1">
    <citation type="journal article" date="2023" name="bioRxiv">
        <title>Scaffold-level genome assemblies of two parasitoid biocontrol wasps reveal the parthenogenesis mechanism and an associated novel virus.</title>
        <authorList>
            <person name="Inwood S."/>
            <person name="Skelly J."/>
            <person name="Guhlin J."/>
            <person name="Harrop T."/>
            <person name="Goldson S."/>
            <person name="Dearden P."/>
        </authorList>
    </citation>
    <scope>NUCLEOTIDE SEQUENCE</scope>
    <source>
        <strain evidence="1">Irish</strain>
        <tissue evidence="1">Whole body</tissue>
    </source>
</reference>
<reference evidence="1" key="2">
    <citation type="submission" date="2023-03" db="EMBL/GenBank/DDBJ databases">
        <authorList>
            <person name="Inwood S.N."/>
            <person name="Skelly J.G."/>
            <person name="Guhlin J."/>
            <person name="Harrop T.W.R."/>
            <person name="Goldson S.G."/>
            <person name="Dearden P.K."/>
        </authorList>
    </citation>
    <scope>NUCLEOTIDE SEQUENCE</scope>
    <source>
        <strain evidence="1">Irish</strain>
        <tissue evidence="1">Whole body</tissue>
    </source>
</reference>
<comment type="caution">
    <text evidence="1">The sequence shown here is derived from an EMBL/GenBank/DDBJ whole genome shotgun (WGS) entry which is preliminary data.</text>
</comment>